<dbReference type="SUPFAM" id="SSF51735">
    <property type="entry name" value="NAD(P)-binding Rossmann-fold domains"/>
    <property type="match status" value="2"/>
</dbReference>
<feature type="domain" description="Carrier" evidence="9">
    <location>
        <begin position="95"/>
        <end position="170"/>
    </location>
</feature>
<dbReference type="Gene3D" id="3.40.366.10">
    <property type="entry name" value="Malonyl-Coenzyme A Acyl Carrier Protein, domain 2"/>
    <property type="match status" value="1"/>
</dbReference>
<dbReference type="PANTHER" id="PTHR43775:SF51">
    <property type="entry name" value="INACTIVE PHENOLPHTHIOCEROL SYNTHESIS POLYKETIDE SYNTHASE TYPE I PKS1-RELATED"/>
    <property type="match status" value="1"/>
</dbReference>
<evidence type="ECO:0000313" key="12">
    <source>
        <dbReference type="EMBL" id="OEV33210.1"/>
    </source>
</evidence>
<dbReference type="InterPro" id="IPR016039">
    <property type="entry name" value="Thiolase-like"/>
</dbReference>
<dbReference type="SUPFAM" id="SSF53901">
    <property type="entry name" value="Thiolase-like"/>
    <property type="match status" value="1"/>
</dbReference>
<dbReference type="SMART" id="SM00822">
    <property type="entry name" value="PKS_KR"/>
    <property type="match status" value="1"/>
</dbReference>
<dbReference type="InterPro" id="IPR018201">
    <property type="entry name" value="Ketoacyl_synth_AS"/>
</dbReference>
<dbReference type="CDD" id="cd00833">
    <property type="entry name" value="PKS"/>
    <property type="match status" value="1"/>
</dbReference>
<keyword evidence="4" id="KW-0808">Transferase</keyword>
<dbReference type="InterPro" id="IPR049900">
    <property type="entry name" value="PKS_mFAS_DH"/>
</dbReference>
<dbReference type="SMART" id="SM01294">
    <property type="entry name" value="PKS_PP_betabranch"/>
    <property type="match status" value="2"/>
</dbReference>
<dbReference type="Pfam" id="PF00109">
    <property type="entry name" value="ketoacyl-synt"/>
    <property type="match status" value="1"/>
</dbReference>
<evidence type="ECO:0000256" key="1">
    <source>
        <dbReference type="ARBA" id="ARBA00004792"/>
    </source>
</evidence>
<dbReference type="InterPro" id="IPR014030">
    <property type="entry name" value="Ketoacyl_synth_N"/>
</dbReference>
<dbReference type="FunFam" id="3.40.366.10:FF:000002">
    <property type="entry name" value="Probable polyketide synthase 2"/>
    <property type="match status" value="1"/>
</dbReference>
<dbReference type="SUPFAM" id="SSF55048">
    <property type="entry name" value="Probable ACP-binding domain of malonyl-CoA ACP transacylase"/>
    <property type="match status" value="1"/>
</dbReference>
<keyword evidence="3" id="KW-0597">Phosphoprotein</keyword>
<dbReference type="SMART" id="SM00823">
    <property type="entry name" value="PKS_PP"/>
    <property type="match status" value="2"/>
</dbReference>
<dbReference type="InterPro" id="IPR001227">
    <property type="entry name" value="Ac_transferase_dom_sf"/>
</dbReference>
<dbReference type="Proteomes" id="UP000037395">
    <property type="component" value="Unassembled WGS sequence"/>
</dbReference>
<feature type="region of interest" description="C-terminal hotdog fold" evidence="8">
    <location>
        <begin position="1179"/>
        <end position="1315"/>
    </location>
</feature>
<dbReference type="InterPro" id="IPR006162">
    <property type="entry name" value="Ppantetheine_attach_site"/>
</dbReference>
<dbReference type="EMBL" id="JPRF03000073">
    <property type="protein sequence ID" value="OEV33210.1"/>
    <property type="molecule type" value="Genomic_DNA"/>
</dbReference>
<dbReference type="Pfam" id="PF02801">
    <property type="entry name" value="Ketoacyl-synt_C"/>
    <property type="match status" value="1"/>
</dbReference>
<dbReference type="Pfam" id="PF00550">
    <property type="entry name" value="PP-binding"/>
    <property type="match status" value="2"/>
</dbReference>
<dbReference type="InterPro" id="IPR014031">
    <property type="entry name" value="Ketoacyl_synth_C"/>
</dbReference>
<dbReference type="InterPro" id="IPR042104">
    <property type="entry name" value="PKS_dehydratase_sf"/>
</dbReference>
<keyword evidence="5" id="KW-0045">Antibiotic biosynthesis</keyword>
<keyword evidence="13" id="KW-1185">Reference proteome</keyword>
<dbReference type="GO" id="GO:0033068">
    <property type="term" value="P:macrolide biosynthetic process"/>
    <property type="evidence" value="ECO:0007669"/>
    <property type="project" value="UniProtKB-ARBA"/>
</dbReference>
<evidence type="ECO:0000256" key="8">
    <source>
        <dbReference type="PROSITE-ProRule" id="PRU01363"/>
    </source>
</evidence>
<dbReference type="InterPro" id="IPR020841">
    <property type="entry name" value="PKS_Beta-ketoAc_synthase_dom"/>
</dbReference>
<feature type="region of interest" description="N-terminal hotdog fold" evidence="8">
    <location>
        <begin position="1043"/>
        <end position="1167"/>
    </location>
</feature>
<dbReference type="InterPro" id="IPR050091">
    <property type="entry name" value="PKS_NRPS_Biosynth_Enz"/>
</dbReference>
<comment type="pathway">
    <text evidence="1">Antibiotic biosynthesis.</text>
</comment>
<proteinExistence type="predicted"/>
<dbReference type="PROSITE" id="PS50075">
    <property type="entry name" value="CARRIER"/>
    <property type="match status" value="2"/>
</dbReference>
<dbReference type="InterPro" id="IPR016035">
    <property type="entry name" value="Acyl_Trfase/lysoPLipase"/>
</dbReference>
<evidence type="ECO:0000256" key="5">
    <source>
        <dbReference type="ARBA" id="ARBA00023194"/>
    </source>
</evidence>
<keyword evidence="6" id="KW-0511">Multifunctional enzyme</keyword>
<feature type="active site" description="Proton donor; for dehydratase activity" evidence="8">
    <location>
        <position position="1238"/>
    </location>
</feature>
<dbReference type="InterPro" id="IPR013968">
    <property type="entry name" value="PKS_KR"/>
</dbReference>
<dbReference type="InterPro" id="IPR036736">
    <property type="entry name" value="ACP-like_sf"/>
</dbReference>
<dbReference type="SMART" id="SM00826">
    <property type="entry name" value="PKS_DH"/>
    <property type="match status" value="1"/>
</dbReference>
<comment type="caution">
    <text evidence="12">The sequence shown here is derived from an EMBL/GenBank/DDBJ whole genome shotgun (WGS) entry which is preliminary data.</text>
</comment>
<feature type="domain" description="Carrier" evidence="9">
    <location>
        <begin position="1789"/>
        <end position="1864"/>
    </location>
</feature>
<keyword evidence="7" id="KW-0012">Acyltransferase</keyword>
<gene>
    <name evidence="12" type="ORF">HS99_0039325</name>
</gene>
<dbReference type="InterPro" id="IPR014043">
    <property type="entry name" value="Acyl_transferase_dom"/>
</dbReference>
<feature type="active site" description="Proton acceptor; for dehydratase activity" evidence="8">
    <location>
        <position position="1075"/>
    </location>
</feature>
<reference evidence="12" key="1">
    <citation type="submission" date="2016-08" db="EMBL/GenBank/DDBJ databases">
        <title>Sequencing, Assembly and Comparative Genomics of S. aureofaciens ATCC 10762.</title>
        <authorList>
            <person name="Gradnigo J.S."/>
            <person name="Johnson N."/>
            <person name="Somerville G.A."/>
        </authorList>
    </citation>
    <scope>NUCLEOTIDE SEQUENCE [LARGE SCALE GENOMIC DNA]</scope>
    <source>
        <strain evidence="12">ATCC 10762</strain>
    </source>
</reference>
<feature type="domain" description="Ketosynthase family 3 (KS3)" evidence="10">
    <location>
        <begin position="188"/>
        <end position="610"/>
    </location>
</feature>
<dbReference type="Pfam" id="PF21089">
    <property type="entry name" value="PKS_DH_N"/>
    <property type="match status" value="1"/>
</dbReference>
<dbReference type="Pfam" id="PF16197">
    <property type="entry name" value="KAsynt_C_assoc"/>
    <property type="match status" value="1"/>
</dbReference>
<evidence type="ECO:0000256" key="2">
    <source>
        <dbReference type="ARBA" id="ARBA00022450"/>
    </source>
</evidence>
<dbReference type="InterPro" id="IPR055123">
    <property type="entry name" value="SpnB-like_Rossmann"/>
</dbReference>
<dbReference type="FunFam" id="3.40.47.10:FF:000019">
    <property type="entry name" value="Polyketide synthase type I"/>
    <property type="match status" value="1"/>
</dbReference>
<dbReference type="InterPro" id="IPR036291">
    <property type="entry name" value="NAD(P)-bd_dom_sf"/>
</dbReference>
<dbReference type="InterPro" id="IPR009081">
    <property type="entry name" value="PP-bd_ACP"/>
</dbReference>
<evidence type="ECO:0000256" key="6">
    <source>
        <dbReference type="ARBA" id="ARBA00023268"/>
    </source>
</evidence>
<dbReference type="GO" id="GO:0031177">
    <property type="term" value="F:phosphopantetheine binding"/>
    <property type="evidence" value="ECO:0007669"/>
    <property type="project" value="InterPro"/>
</dbReference>
<dbReference type="InterPro" id="IPR049552">
    <property type="entry name" value="PKS_DH_N"/>
</dbReference>
<dbReference type="Gene3D" id="3.40.50.720">
    <property type="entry name" value="NAD(P)-binding Rossmann-like Domain"/>
    <property type="match status" value="2"/>
</dbReference>
<dbReference type="SUPFAM" id="SSF52151">
    <property type="entry name" value="FabD/lysophospholipase-like"/>
    <property type="match status" value="1"/>
</dbReference>
<accession>A0A1E7MXN3</accession>
<dbReference type="PROSITE" id="PS00012">
    <property type="entry name" value="PHOSPHOPANTETHEINE"/>
    <property type="match status" value="2"/>
</dbReference>
<dbReference type="FunFam" id="1.10.1200.10:FF:000007">
    <property type="entry name" value="Probable polyketide synthase pks17"/>
    <property type="match status" value="2"/>
</dbReference>
<dbReference type="Gene3D" id="3.10.129.110">
    <property type="entry name" value="Polyketide synthase dehydratase"/>
    <property type="match status" value="1"/>
</dbReference>
<dbReference type="InterPro" id="IPR016036">
    <property type="entry name" value="Malonyl_transacylase_ACP-bd"/>
</dbReference>
<dbReference type="PROSITE" id="PS52004">
    <property type="entry name" value="KS3_2"/>
    <property type="match status" value="1"/>
</dbReference>
<evidence type="ECO:0000259" key="10">
    <source>
        <dbReference type="PROSITE" id="PS52004"/>
    </source>
</evidence>
<dbReference type="Gene3D" id="3.40.47.10">
    <property type="match status" value="1"/>
</dbReference>
<evidence type="ECO:0000259" key="9">
    <source>
        <dbReference type="PROSITE" id="PS50075"/>
    </source>
</evidence>
<dbReference type="InterPro" id="IPR032821">
    <property type="entry name" value="PKS_assoc"/>
</dbReference>
<dbReference type="PANTHER" id="PTHR43775">
    <property type="entry name" value="FATTY ACID SYNTHASE"/>
    <property type="match status" value="1"/>
</dbReference>
<dbReference type="Gene3D" id="1.10.1200.10">
    <property type="entry name" value="ACP-like"/>
    <property type="match status" value="2"/>
</dbReference>
<dbReference type="Pfam" id="PF14765">
    <property type="entry name" value="PS-DH"/>
    <property type="match status" value="1"/>
</dbReference>
<dbReference type="Pfam" id="PF22953">
    <property type="entry name" value="SpnB_Rossmann"/>
    <property type="match status" value="1"/>
</dbReference>
<dbReference type="CDD" id="cd08956">
    <property type="entry name" value="KR_3_FAS_SDR_x"/>
    <property type="match status" value="1"/>
</dbReference>
<name>A0A1E7MXN3_KITAU</name>
<dbReference type="InterPro" id="IPR020807">
    <property type="entry name" value="PKS_DH"/>
</dbReference>
<keyword evidence="2" id="KW-0596">Phosphopantetheine</keyword>
<dbReference type="GO" id="GO:0004315">
    <property type="term" value="F:3-oxoacyl-[acyl-carrier-protein] synthase activity"/>
    <property type="evidence" value="ECO:0007669"/>
    <property type="project" value="InterPro"/>
</dbReference>
<dbReference type="Pfam" id="PF08659">
    <property type="entry name" value="KR"/>
    <property type="match status" value="1"/>
</dbReference>
<dbReference type="Pfam" id="PF00698">
    <property type="entry name" value="Acyl_transf_1"/>
    <property type="match status" value="1"/>
</dbReference>
<sequence length="1954" mass="202868">MTGTLTEAERVRMTRAGVPPFDPEHGLALFDAAVGAAEAAVLPVRLDLAAVRDRGEVPALLRGLVRTPVRRAASAPAAIDLTRRLSGLGAEDRHEAVLDLVRDQIALVLDHRSRATVDPSRAFQDLGFDSLTAVELRNRLRSVTGLQLPATVVFDYPTARALAGFLLDGLLGTERTTELPAVVTTPSDDPIVIVGMACRYPGGVASPEDLWRLVADGVDAVSDFPADRGWDVESLYHPDPDHTGTSYTRTGGFLREAAAFDAGFFGMSPREALATDAQQRLLLETSWEAFERAGIDPVSLRGSRTGVFAGVMYADYAGLLGGGEFEGYQGSGSAGSVASGRVSYTLGLEGPAVTVDTACSSSLVAMHLAAQALRSGECSLALAGGVTVMSTPATFVEFSRQRGLAADGRSKAFAEAADGVGWGEGVGMVVLERLSDARRNGHGVLAVLRGSAVNQDGASNGLTAPNGPSQQRVIRQALASAGLAPAEVDAVEAHGTGTTLGDPIEAQALLATYGQDRELPLLLGSIKSNIGHAQAAAGVAGVIKMVLAMQHGTLPKSLHIDQPSSHVDWTAGAVELLAERTEWPATGHPRRAGVSSFGISGTNAHLILEQPDPVADPEATEAGGLVPWVVSAKSEAALDLQVARCAGAAGLPLTDVAFTLAGRSRFGHRAVLVDGVEVARGVASEGKHAFLFSGQGSQRLGMGRELYERFPVFAEAFDAVCAELDLPLREVVWGADAELLNRTDFAQAGLFAVEVALFRLVESLGVRPEFVAGHSIGEVAAAHVAGVFSLADACTLVAARGRLMQALPSGGAMLAVQATEEEVRPLLNGEVSTAAVNGPSSVVVSGTEEAVAAVEAHFADRRTSRLRVSHAFHSPLMDPMLEDFRQVLDGLTYHAPSTPLVSNLTGELVTGTTDAHYWMRHVREAVRFADGLRTLHDQGVRRYLELGPDAVLTALTANTLPEADDTVTTPALRRNRPEEATFVEALARLHVHGTDVDWRALLAGAGRHLAELPTYAFEHRDYWPTGLPVGRGVESAGLRTAEHPLLTGSLELADSDGVLFTGRLSTRSHPWAGDHVVLGSVLVPGTALVELAVRAGDEVGCDRVEELTLAAPLVLPGTGAVQLQLAVGAPDDAGRRPVTVHSRPGSGGLQPWTLHASGILGTGAAPVEFDTSVWPPAGAEQMDLSGLYEGLAEAGFDYGPAFRGLRAAWRRGDEVFAEVALPEGIEGAGFGLHPALFDACLHTLAAGGGQGEGGAGVPFAWEDVALHASGASALRVRLAPSASGGLALAAVDADGRPVTSVGSLTVRPVTAEQLGAVDRPAGHDALFRVDWVPVPLPADATGTAAATGFTGAAATSDRTDPDTPFLSVEPTAEALAALAGHPELPAVVFTELPAGGAESVHDRAAEVLDLVRTWLAHEEFAAARLVFVTRGAVSGDDLAAATAWGLVRSAASEEPGRFGLLDLAPGETGFRPAVAAIDEPQLRLSGGELFAARLVREELASTPPSWPTEGTVLITGGTGGLGRLLARHLAAEHGVRGLLLVSRSGAAADGVPELVAELAEMGAEAVVEACDVADEAAVTGLFARHDIRAVVHTAGVLDDGTIGSLTPERISGVLRPKADAAWHLHRATEGLDLTAFVLFSSAAGTLGNPGQANYAAANAFLDALARHRRSLGLPAVSLAWGPWTGGDGMTGALTGAEAERLARAGLPPLTPDLGLALFDATTAGPEPVVLPLRLDPAALRQRGELPPLLRGLVRMPVRRGAAAGADGVPGGGAAFVRQLSELPGTERGEALLEAVRRQVAAVLGHTDPSGVDPQRAFQDLGLDSLTAVELRNRLGSLVGLRLPATLVFDHPTVADLAEHLFDRLGLAPEPTAGPAAILAELDRLEKAFGAGEAEGADQELFDQVAARLDVLRSKWLAAGSAAAAGPAGPGAFDFDTASDDEMFELLDNELGLSD</sequence>
<protein>
    <submittedName>
        <fullName evidence="12">Polyketide synthase</fullName>
    </submittedName>
</protein>
<evidence type="ECO:0000313" key="13">
    <source>
        <dbReference type="Proteomes" id="UP000037395"/>
    </source>
</evidence>
<dbReference type="PROSITE" id="PS52019">
    <property type="entry name" value="PKS_MFAS_DH"/>
    <property type="match status" value="1"/>
</dbReference>
<dbReference type="PROSITE" id="PS00606">
    <property type="entry name" value="KS3_1"/>
    <property type="match status" value="1"/>
</dbReference>
<dbReference type="SMART" id="SM00827">
    <property type="entry name" value="PKS_AT"/>
    <property type="match status" value="1"/>
</dbReference>
<dbReference type="SUPFAM" id="SSF47336">
    <property type="entry name" value="ACP-like"/>
    <property type="match status" value="2"/>
</dbReference>
<dbReference type="InterPro" id="IPR020806">
    <property type="entry name" value="PKS_PP-bd"/>
</dbReference>
<evidence type="ECO:0000256" key="7">
    <source>
        <dbReference type="ARBA" id="ARBA00023315"/>
    </source>
</evidence>
<evidence type="ECO:0000256" key="4">
    <source>
        <dbReference type="ARBA" id="ARBA00022679"/>
    </source>
</evidence>
<dbReference type="GO" id="GO:0004312">
    <property type="term" value="F:fatty acid synthase activity"/>
    <property type="evidence" value="ECO:0007669"/>
    <property type="project" value="TreeGrafter"/>
</dbReference>
<dbReference type="SMART" id="SM00825">
    <property type="entry name" value="PKS_KS"/>
    <property type="match status" value="1"/>
</dbReference>
<dbReference type="InterPro" id="IPR057326">
    <property type="entry name" value="KR_dom"/>
</dbReference>
<dbReference type="Gene3D" id="3.30.70.3290">
    <property type="match status" value="1"/>
</dbReference>
<evidence type="ECO:0000256" key="3">
    <source>
        <dbReference type="ARBA" id="ARBA00022553"/>
    </source>
</evidence>
<feature type="domain" description="PKS/mFAS DH" evidence="11">
    <location>
        <begin position="1043"/>
        <end position="1315"/>
    </location>
</feature>
<organism evidence="12 13">
    <name type="scientific">Kitasatospora aureofaciens</name>
    <name type="common">Streptomyces aureofaciens</name>
    <dbReference type="NCBI Taxonomy" id="1894"/>
    <lineage>
        <taxon>Bacteria</taxon>
        <taxon>Bacillati</taxon>
        <taxon>Actinomycetota</taxon>
        <taxon>Actinomycetes</taxon>
        <taxon>Kitasatosporales</taxon>
        <taxon>Streptomycetaceae</taxon>
        <taxon>Kitasatospora</taxon>
    </lineage>
</organism>
<evidence type="ECO:0000259" key="11">
    <source>
        <dbReference type="PROSITE" id="PS52019"/>
    </source>
</evidence>
<dbReference type="GO" id="GO:0006633">
    <property type="term" value="P:fatty acid biosynthetic process"/>
    <property type="evidence" value="ECO:0007669"/>
    <property type="project" value="InterPro"/>
</dbReference>
<dbReference type="InterPro" id="IPR049551">
    <property type="entry name" value="PKS_DH_C"/>
</dbReference>